<dbReference type="PRINTS" id="PR00320">
    <property type="entry name" value="GPROTEINBRPT"/>
</dbReference>
<feature type="repeat" description="WD" evidence="3">
    <location>
        <begin position="494"/>
        <end position="535"/>
    </location>
</feature>
<dbReference type="SUPFAM" id="SSF48452">
    <property type="entry name" value="TPR-like"/>
    <property type="match status" value="1"/>
</dbReference>
<feature type="compositionally biased region" description="Basic residues" evidence="5">
    <location>
        <begin position="249"/>
        <end position="265"/>
    </location>
</feature>
<feature type="repeat" description="WD" evidence="3">
    <location>
        <begin position="369"/>
        <end position="410"/>
    </location>
</feature>
<sequence>MTSFNYYYDVLNLEPGSTKEDIKRAYRRLAQQWHPDKFSKKPDQLPEAREKFELIKEAYHKLIHAPYGDTLKNVSTKISVRPPSAEEHYQEGIGLLRAGKRKQAVESFNQAIRKRPNYLQAYQARAFTLEQLGLGLQAKADFEKVATLKQQMSSAPSSNPDVNGRPDVERTFQRGVLQFKSRRYGAAIEHFTTVIHLNPNHIEAYRYRSQAYFRRGYDDKANADFRRLRDLEQQAKEPASRPSSSSRKSSPRKSSSRKSSPRKSSHSTSRSLSRWQCIHTLSRHTGDVSAVAIARDGKKLVTGSHDKTLRLWSVKTGSLLRTLSGHSQAVHCVAVSWDGKLIASGSADTTIKLWDMRTGELLRSFGNLISGHSATVTALAFSPNNQFLVSTSQDATVRLWSLKSGKEIYALKDYPEEILALAMGWDGKAMVYGGNSNQLHIRHTKTGKLIRSFSIDSQPNRAVALSRQSSLLAVGSGDKIVMWNRQCQKKLFELKGHTAAVSSLVFSTGNQIVVSGSYDQTIKLWNASTGQNIDTLTGHQAAVCSVACSLDGKVIVSSSADTTVKIWQQT</sequence>
<feature type="repeat" description="WD" evidence="3">
    <location>
        <begin position="323"/>
        <end position="364"/>
    </location>
</feature>
<evidence type="ECO:0000256" key="4">
    <source>
        <dbReference type="PROSITE-ProRule" id="PRU00339"/>
    </source>
</evidence>
<evidence type="ECO:0000256" key="3">
    <source>
        <dbReference type="PROSITE-ProRule" id="PRU00221"/>
    </source>
</evidence>
<feature type="region of interest" description="Disordered" evidence="5">
    <location>
        <begin position="232"/>
        <end position="271"/>
    </location>
</feature>
<dbReference type="InterPro" id="IPR019775">
    <property type="entry name" value="WD40_repeat_CS"/>
</dbReference>
<keyword evidence="2" id="KW-0677">Repeat</keyword>
<dbReference type="InterPro" id="IPR001623">
    <property type="entry name" value="DnaJ_domain"/>
</dbReference>
<keyword evidence="8" id="KW-1185">Reference proteome</keyword>
<evidence type="ECO:0000313" key="7">
    <source>
        <dbReference type="EMBL" id="NEZ60752.1"/>
    </source>
</evidence>
<evidence type="ECO:0000256" key="5">
    <source>
        <dbReference type="SAM" id="MobiDB-lite"/>
    </source>
</evidence>
<dbReference type="InterPro" id="IPR019734">
    <property type="entry name" value="TPR_rpt"/>
</dbReference>
<feature type="repeat" description="WD" evidence="3">
    <location>
        <begin position="281"/>
        <end position="322"/>
    </location>
</feature>
<dbReference type="PANTHER" id="PTHR22847:SF637">
    <property type="entry name" value="WD REPEAT DOMAIN 5B"/>
    <property type="match status" value="1"/>
</dbReference>
<dbReference type="PROSITE" id="PS50294">
    <property type="entry name" value="WD_REPEATS_REGION"/>
    <property type="match status" value="5"/>
</dbReference>
<feature type="repeat" description="TPR" evidence="4">
    <location>
        <begin position="168"/>
        <end position="201"/>
    </location>
</feature>
<dbReference type="InterPro" id="IPR036869">
    <property type="entry name" value="J_dom_sf"/>
</dbReference>
<evidence type="ECO:0000313" key="8">
    <source>
        <dbReference type="Proteomes" id="UP000481033"/>
    </source>
</evidence>
<dbReference type="InterPro" id="IPR001680">
    <property type="entry name" value="WD40_rpt"/>
</dbReference>
<dbReference type="Gene3D" id="1.25.40.10">
    <property type="entry name" value="Tetratricopeptide repeat domain"/>
    <property type="match status" value="2"/>
</dbReference>
<dbReference type="PANTHER" id="PTHR22847">
    <property type="entry name" value="WD40 REPEAT PROTEIN"/>
    <property type="match status" value="1"/>
</dbReference>
<organism evidence="7 8">
    <name type="scientific">Adonisia turfae CCMR0081</name>
    <dbReference type="NCBI Taxonomy" id="2292702"/>
    <lineage>
        <taxon>Bacteria</taxon>
        <taxon>Bacillati</taxon>
        <taxon>Cyanobacteriota</taxon>
        <taxon>Adonisia</taxon>
        <taxon>Adonisia turfae</taxon>
    </lineage>
</organism>
<dbReference type="SMART" id="SM00320">
    <property type="entry name" value="WD40"/>
    <property type="match status" value="7"/>
</dbReference>
<dbReference type="SUPFAM" id="SSF46565">
    <property type="entry name" value="Chaperone J-domain"/>
    <property type="match status" value="1"/>
</dbReference>
<proteinExistence type="predicted"/>
<dbReference type="SUPFAM" id="SSF50978">
    <property type="entry name" value="WD40 repeat-like"/>
    <property type="match status" value="1"/>
</dbReference>
<dbReference type="Pfam" id="PF00226">
    <property type="entry name" value="DnaJ"/>
    <property type="match status" value="1"/>
</dbReference>
<dbReference type="PROSITE" id="PS00678">
    <property type="entry name" value="WD_REPEATS_1"/>
    <property type="match status" value="2"/>
</dbReference>
<evidence type="ECO:0000259" key="6">
    <source>
        <dbReference type="PROSITE" id="PS50076"/>
    </source>
</evidence>
<name>A0A6M0RYG8_9CYAN</name>
<dbReference type="SMART" id="SM00271">
    <property type="entry name" value="DnaJ"/>
    <property type="match status" value="1"/>
</dbReference>
<dbReference type="PROSITE" id="PS50082">
    <property type="entry name" value="WD_REPEATS_2"/>
    <property type="match status" value="5"/>
</dbReference>
<dbReference type="Gene3D" id="1.10.287.110">
    <property type="entry name" value="DnaJ domain"/>
    <property type="match status" value="1"/>
</dbReference>
<comment type="caution">
    <text evidence="7">The sequence shown here is derived from an EMBL/GenBank/DDBJ whole genome shotgun (WGS) entry which is preliminary data.</text>
</comment>
<dbReference type="Gene3D" id="2.130.10.10">
    <property type="entry name" value="YVTN repeat-like/Quinoprotein amine dehydrogenase"/>
    <property type="match status" value="3"/>
</dbReference>
<dbReference type="RefSeq" id="WP_163703104.1">
    <property type="nucleotide sequence ID" value="NZ_QXHD01000004.1"/>
</dbReference>
<dbReference type="Proteomes" id="UP000481033">
    <property type="component" value="Unassembled WGS sequence"/>
</dbReference>
<gene>
    <name evidence="7" type="ORF">DXZ20_34950</name>
</gene>
<evidence type="ECO:0000256" key="1">
    <source>
        <dbReference type="ARBA" id="ARBA00022574"/>
    </source>
</evidence>
<keyword evidence="1 3" id="KW-0853">WD repeat</keyword>
<accession>A0A6M0RYG8</accession>
<evidence type="ECO:0000256" key="2">
    <source>
        <dbReference type="ARBA" id="ARBA00022737"/>
    </source>
</evidence>
<feature type="domain" description="J" evidence="6">
    <location>
        <begin position="6"/>
        <end position="67"/>
    </location>
</feature>
<dbReference type="InterPro" id="IPR020472">
    <property type="entry name" value="WD40_PAC1"/>
</dbReference>
<feature type="repeat" description="WD" evidence="3">
    <location>
        <begin position="536"/>
        <end position="570"/>
    </location>
</feature>
<dbReference type="InterPro" id="IPR036322">
    <property type="entry name" value="WD40_repeat_dom_sf"/>
</dbReference>
<keyword evidence="4" id="KW-0802">TPR repeat</keyword>
<dbReference type="PRINTS" id="PR00625">
    <property type="entry name" value="JDOMAIN"/>
</dbReference>
<feature type="repeat" description="TPR" evidence="4">
    <location>
        <begin position="85"/>
        <end position="118"/>
    </location>
</feature>
<dbReference type="PROSITE" id="PS50076">
    <property type="entry name" value="DNAJ_2"/>
    <property type="match status" value="1"/>
</dbReference>
<dbReference type="InterPro" id="IPR011990">
    <property type="entry name" value="TPR-like_helical_dom_sf"/>
</dbReference>
<protein>
    <recommendedName>
        <fullName evidence="6">J domain-containing protein</fullName>
    </recommendedName>
</protein>
<dbReference type="CDD" id="cd06257">
    <property type="entry name" value="DnaJ"/>
    <property type="match status" value="1"/>
</dbReference>
<dbReference type="SMART" id="SM00028">
    <property type="entry name" value="TPR"/>
    <property type="match status" value="3"/>
</dbReference>
<dbReference type="PROSITE" id="PS50005">
    <property type="entry name" value="TPR"/>
    <property type="match status" value="2"/>
</dbReference>
<dbReference type="InterPro" id="IPR015943">
    <property type="entry name" value="WD40/YVTN_repeat-like_dom_sf"/>
</dbReference>
<dbReference type="CDD" id="cd00200">
    <property type="entry name" value="WD40"/>
    <property type="match status" value="1"/>
</dbReference>
<reference evidence="7 8" key="1">
    <citation type="journal article" date="2020" name="Microb. Ecol.">
        <title>Ecogenomics of the Marine Benthic Filamentous Cyanobacterium Adonisia.</title>
        <authorList>
            <person name="Walter J.M."/>
            <person name="Coutinho F.H."/>
            <person name="Leomil L."/>
            <person name="Hargreaves P.I."/>
            <person name="Campeao M.E."/>
            <person name="Vieira V.V."/>
            <person name="Silva B.S."/>
            <person name="Fistarol G.O."/>
            <person name="Salomon P.S."/>
            <person name="Sawabe T."/>
            <person name="Mino S."/>
            <person name="Hosokawa M."/>
            <person name="Miyashita H."/>
            <person name="Maruyama F."/>
            <person name="van Verk M.C."/>
            <person name="Dutilh B.E."/>
            <person name="Thompson C.C."/>
            <person name="Thompson F.L."/>
        </authorList>
    </citation>
    <scope>NUCLEOTIDE SEQUENCE [LARGE SCALE GENOMIC DNA]</scope>
    <source>
        <strain evidence="7 8">CCMR0081</strain>
    </source>
</reference>
<dbReference type="AlphaFoldDB" id="A0A6M0RYG8"/>
<dbReference type="EMBL" id="QXHD01000004">
    <property type="protein sequence ID" value="NEZ60752.1"/>
    <property type="molecule type" value="Genomic_DNA"/>
</dbReference>
<dbReference type="Pfam" id="PF00400">
    <property type="entry name" value="WD40"/>
    <property type="match status" value="5"/>
</dbReference>